<feature type="region of interest" description="Disordered" evidence="10">
    <location>
        <begin position="68"/>
        <end position="125"/>
    </location>
</feature>
<feature type="compositionally biased region" description="Low complexity" evidence="10">
    <location>
        <begin position="92"/>
        <end position="104"/>
    </location>
</feature>
<dbReference type="InterPro" id="IPR019392">
    <property type="entry name" value="Miga"/>
</dbReference>
<dbReference type="EMBL" id="MKHE01000011">
    <property type="protein sequence ID" value="OWK10460.1"/>
    <property type="molecule type" value="Genomic_DNA"/>
</dbReference>
<dbReference type="GO" id="GO:0008053">
    <property type="term" value="P:mitochondrial fusion"/>
    <property type="evidence" value="ECO:0007669"/>
    <property type="project" value="InterPro"/>
</dbReference>
<keyword evidence="7 11" id="KW-0472">Membrane</keyword>
<keyword evidence="3 11" id="KW-0812">Transmembrane</keyword>
<dbReference type="AlphaFoldDB" id="A0A212CWT7"/>
<comment type="subcellular location">
    <subcellularLocation>
        <location evidence="1">Mitochondrion outer membrane</location>
        <topology evidence="1">Multi-pass membrane protein</topology>
    </subcellularLocation>
</comment>
<dbReference type="PANTHER" id="PTHR21508">
    <property type="entry name" value="MITOGUARDIN"/>
    <property type="match status" value="1"/>
</dbReference>
<keyword evidence="5 11" id="KW-1133">Transmembrane helix</keyword>
<evidence type="ECO:0000256" key="1">
    <source>
        <dbReference type="ARBA" id="ARBA00004374"/>
    </source>
</evidence>
<evidence type="ECO:0000256" key="10">
    <source>
        <dbReference type="SAM" id="MobiDB-lite"/>
    </source>
</evidence>
<evidence type="ECO:0000313" key="13">
    <source>
        <dbReference type="Proteomes" id="UP000242450"/>
    </source>
</evidence>
<dbReference type="GO" id="GO:0005741">
    <property type="term" value="C:mitochondrial outer membrane"/>
    <property type="evidence" value="ECO:0007669"/>
    <property type="project" value="UniProtKB-SubCell"/>
</dbReference>
<sequence length="125" mass="13342">MAFRRTEGMSMIQALAMTVAEIPVFLYTTFGQSAFSQLRLTPGLRKVLFATALGTVALALAAHQLKRRRRKKKQALCPGYGSEQESGPGPGPLLLGACPGGALLSDTEGQDRLPDDKEGKRGAEP</sequence>
<feature type="transmembrane region" description="Helical" evidence="11">
    <location>
        <begin position="47"/>
        <end position="65"/>
    </location>
</feature>
<feature type="transmembrane region" description="Helical" evidence="11">
    <location>
        <begin position="12"/>
        <end position="35"/>
    </location>
</feature>
<proteinExistence type="inferred from homology"/>
<keyword evidence="6" id="KW-0496">Mitochondrion</keyword>
<dbReference type="Pfam" id="PF10265">
    <property type="entry name" value="Miga"/>
    <property type="match status" value="1"/>
</dbReference>
<evidence type="ECO:0000256" key="7">
    <source>
        <dbReference type="ARBA" id="ARBA00023136"/>
    </source>
</evidence>
<evidence type="ECO:0000256" key="2">
    <source>
        <dbReference type="ARBA" id="ARBA00008969"/>
    </source>
</evidence>
<keyword evidence="4" id="KW-1000">Mitochondrion outer membrane</keyword>
<accession>A0A212CWT7</accession>
<reference evidence="12 13" key="1">
    <citation type="journal article" date="2018" name="Mol. Genet. Genomics">
        <title>The red deer Cervus elaphus genome CerEla1.0: sequencing, annotating, genes, and chromosomes.</title>
        <authorList>
            <person name="Bana N.A."/>
            <person name="Nyiri A."/>
            <person name="Nagy J."/>
            <person name="Frank K."/>
            <person name="Nagy T."/>
            <person name="Steger V."/>
            <person name="Schiller M."/>
            <person name="Lakatos P."/>
            <person name="Sugar L."/>
            <person name="Horn P."/>
            <person name="Barta E."/>
            <person name="Orosz L."/>
        </authorList>
    </citation>
    <scope>NUCLEOTIDE SEQUENCE [LARGE SCALE GENOMIC DNA]</scope>
    <source>
        <strain evidence="12">Hungarian</strain>
    </source>
</reference>
<dbReference type="Proteomes" id="UP000242450">
    <property type="component" value="Chromosome 11"/>
</dbReference>
<dbReference type="OrthoDB" id="9909642at2759"/>
<keyword evidence="13" id="KW-1185">Reference proteome</keyword>
<evidence type="ECO:0000256" key="3">
    <source>
        <dbReference type="ARBA" id="ARBA00022692"/>
    </source>
</evidence>
<protein>
    <recommendedName>
        <fullName evidence="8">Mitoguardin 2</fullName>
    </recommendedName>
    <alternativeName>
        <fullName evidence="9">Protein FAM73B</fullName>
    </alternativeName>
</protein>
<evidence type="ECO:0000256" key="4">
    <source>
        <dbReference type="ARBA" id="ARBA00022787"/>
    </source>
</evidence>
<evidence type="ECO:0000256" key="6">
    <source>
        <dbReference type="ARBA" id="ARBA00023128"/>
    </source>
</evidence>
<evidence type="ECO:0000256" key="9">
    <source>
        <dbReference type="ARBA" id="ARBA00041863"/>
    </source>
</evidence>
<evidence type="ECO:0000256" key="11">
    <source>
        <dbReference type="SAM" id="Phobius"/>
    </source>
</evidence>
<evidence type="ECO:0000256" key="8">
    <source>
        <dbReference type="ARBA" id="ARBA00040959"/>
    </source>
</evidence>
<comment type="caution">
    <text evidence="12">The sequence shown here is derived from an EMBL/GenBank/DDBJ whole genome shotgun (WGS) entry which is preliminary data.</text>
</comment>
<gene>
    <name evidence="12" type="ORF">Celaphus_00005163</name>
</gene>
<evidence type="ECO:0000256" key="5">
    <source>
        <dbReference type="ARBA" id="ARBA00022989"/>
    </source>
</evidence>
<name>A0A212CWT7_CEREH</name>
<dbReference type="PANTHER" id="PTHR21508:SF4">
    <property type="entry name" value="MITOGUARDIN 2"/>
    <property type="match status" value="1"/>
</dbReference>
<organism evidence="12 13">
    <name type="scientific">Cervus elaphus hippelaphus</name>
    <name type="common">European red deer</name>
    <dbReference type="NCBI Taxonomy" id="46360"/>
    <lineage>
        <taxon>Eukaryota</taxon>
        <taxon>Metazoa</taxon>
        <taxon>Chordata</taxon>
        <taxon>Craniata</taxon>
        <taxon>Vertebrata</taxon>
        <taxon>Euteleostomi</taxon>
        <taxon>Mammalia</taxon>
        <taxon>Eutheria</taxon>
        <taxon>Laurasiatheria</taxon>
        <taxon>Artiodactyla</taxon>
        <taxon>Ruminantia</taxon>
        <taxon>Pecora</taxon>
        <taxon>Cervidae</taxon>
        <taxon>Cervinae</taxon>
        <taxon>Cervus</taxon>
    </lineage>
</organism>
<evidence type="ECO:0000313" key="12">
    <source>
        <dbReference type="EMBL" id="OWK10460.1"/>
    </source>
</evidence>
<comment type="similarity">
    <text evidence="2">Belongs to the mitoguardin family.</text>
</comment>
<feature type="compositionally biased region" description="Basic and acidic residues" evidence="10">
    <location>
        <begin position="109"/>
        <end position="125"/>
    </location>
</feature>